<keyword evidence="4" id="KW-1185">Reference proteome</keyword>
<reference evidence="3 4" key="1">
    <citation type="journal article" date="2016" name="Mol. Biol. Evol.">
        <title>Comparative Genomics of Early-Diverging Mushroom-Forming Fungi Provides Insights into the Origins of Lignocellulose Decay Capabilities.</title>
        <authorList>
            <person name="Nagy L.G."/>
            <person name="Riley R."/>
            <person name="Tritt A."/>
            <person name="Adam C."/>
            <person name="Daum C."/>
            <person name="Floudas D."/>
            <person name="Sun H."/>
            <person name="Yadav J.S."/>
            <person name="Pangilinan J."/>
            <person name="Larsson K.H."/>
            <person name="Matsuura K."/>
            <person name="Barry K."/>
            <person name="Labutti K."/>
            <person name="Kuo R."/>
            <person name="Ohm R.A."/>
            <person name="Bhattacharya S.S."/>
            <person name="Shirouzu T."/>
            <person name="Yoshinaga Y."/>
            <person name="Martin F.M."/>
            <person name="Grigoriev I.V."/>
            <person name="Hibbett D.S."/>
        </authorList>
    </citation>
    <scope>NUCLEOTIDE SEQUENCE [LARGE SCALE GENOMIC DNA]</scope>
    <source>
        <strain evidence="3 4">HHB12029</strain>
    </source>
</reference>
<feature type="chain" id="PRO_5007858598" description="Sodium/calcium exchanger membrane region domain-containing protein" evidence="2">
    <location>
        <begin position="20"/>
        <end position="189"/>
    </location>
</feature>
<accession>A0A165HCU1</accession>
<evidence type="ECO:0000313" key="4">
    <source>
        <dbReference type="Proteomes" id="UP000077266"/>
    </source>
</evidence>
<evidence type="ECO:0008006" key="5">
    <source>
        <dbReference type="Google" id="ProtNLM"/>
    </source>
</evidence>
<protein>
    <recommendedName>
        <fullName evidence="5">Sodium/calcium exchanger membrane region domain-containing protein</fullName>
    </recommendedName>
</protein>
<gene>
    <name evidence="3" type="ORF">EXIGLDRAFT_769629</name>
</gene>
<name>A0A165HCU1_EXIGL</name>
<evidence type="ECO:0000256" key="1">
    <source>
        <dbReference type="SAM" id="Phobius"/>
    </source>
</evidence>
<evidence type="ECO:0000256" key="2">
    <source>
        <dbReference type="SAM" id="SignalP"/>
    </source>
</evidence>
<proteinExistence type="predicted"/>
<keyword evidence="1" id="KW-0812">Transmembrane</keyword>
<dbReference type="Proteomes" id="UP000077266">
    <property type="component" value="Unassembled WGS sequence"/>
</dbReference>
<keyword evidence="1" id="KW-0472">Membrane</keyword>
<dbReference type="AlphaFoldDB" id="A0A165HCU1"/>
<evidence type="ECO:0000313" key="3">
    <source>
        <dbReference type="EMBL" id="KZV91782.1"/>
    </source>
</evidence>
<dbReference type="InParanoid" id="A0A165HCU1"/>
<organism evidence="3 4">
    <name type="scientific">Exidia glandulosa HHB12029</name>
    <dbReference type="NCBI Taxonomy" id="1314781"/>
    <lineage>
        <taxon>Eukaryota</taxon>
        <taxon>Fungi</taxon>
        <taxon>Dikarya</taxon>
        <taxon>Basidiomycota</taxon>
        <taxon>Agaricomycotina</taxon>
        <taxon>Agaricomycetes</taxon>
        <taxon>Auriculariales</taxon>
        <taxon>Exidiaceae</taxon>
        <taxon>Exidia</taxon>
    </lineage>
</organism>
<feature type="transmembrane region" description="Helical" evidence="1">
    <location>
        <begin position="65"/>
        <end position="91"/>
    </location>
</feature>
<feature type="transmembrane region" description="Helical" evidence="1">
    <location>
        <begin position="29"/>
        <end position="53"/>
    </location>
</feature>
<sequence length="189" mass="20364">MGNFLSGLILLLSPPVVEDWRATMYLSLGLIGCVVNDILANIVPVAYETVMIAQRITSTLPHLTVVIQVVVTISQAMMTLTIVAACVLIFNTHAMSGGDLETYINDHPVQARLPALCFFAAATSLLVAASIVHYRAVIAAGAIILAFFAWQSRAQVWNGVKSLYSNVVDRTTQVLRGRRATPAPETAEP</sequence>
<feature type="signal peptide" evidence="2">
    <location>
        <begin position="1"/>
        <end position="19"/>
    </location>
</feature>
<dbReference type="EMBL" id="KV426021">
    <property type="protein sequence ID" value="KZV91782.1"/>
    <property type="molecule type" value="Genomic_DNA"/>
</dbReference>
<keyword evidence="2" id="KW-0732">Signal</keyword>
<feature type="transmembrane region" description="Helical" evidence="1">
    <location>
        <begin position="136"/>
        <end position="153"/>
    </location>
</feature>
<keyword evidence="1" id="KW-1133">Transmembrane helix</keyword>